<dbReference type="AlphaFoldDB" id="A0A4V4HIN1"/>
<gene>
    <name evidence="3" type="ORF">K435DRAFT_709972</name>
</gene>
<dbReference type="SUPFAM" id="SSF48371">
    <property type="entry name" value="ARM repeat"/>
    <property type="match status" value="1"/>
</dbReference>
<dbReference type="Gene3D" id="1.25.10.10">
    <property type="entry name" value="Leucine-rich Repeat Variant"/>
    <property type="match status" value="1"/>
</dbReference>
<dbReference type="OrthoDB" id="2155261at2759"/>
<feature type="compositionally biased region" description="Low complexity" evidence="1">
    <location>
        <begin position="112"/>
        <end position="123"/>
    </location>
</feature>
<reference evidence="3 4" key="1">
    <citation type="journal article" date="2019" name="Nat. Ecol. Evol.">
        <title>Megaphylogeny resolves global patterns of mushroom evolution.</title>
        <authorList>
            <person name="Varga T."/>
            <person name="Krizsan K."/>
            <person name="Foldi C."/>
            <person name="Dima B."/>
            <person name="Sanchez-Garcia M."/>
            <person name="Sanchez-Ramirez S."/>
            <person name="Szollosi G.J."/>
            <person name="Szarkandi J.G."/>
            <person name="Papp V."/>
            <person name="Albert L."/>
            <person name="Andreopoulos W."/>
            <person name="Angelini C."/>
            <person name="Antonin V."/>
            <person name="Barry K.W."/>
            <person name="Bougher N.L."/>
            <person name="Buchanan P."/>
            <person name="Buyck B."/>
            <person name="Bense V."/>
            <person name="Catcheside P."/>
            <person name="Chovatia M."/>
            <person name="Cooper J."/>
            <person name="Damon W."/>
            <person name="Desjardin D."/>
            <person name="Finy P."/>
            <person name="Geml J."/>
            <person name="Haridas S."/>
            <person name="Hughes K."/>
            <person name="Justo A."/>
            <person name="Karasinski D."/>
            <person name="Kautmanova I."/>
            <person name="Kiss B."/>
            <person name="Kocsube S."/>
            <person name="Kotiranta H."/>
            <person name="LaButti K.M."/>
            <person name="Lechner B.E."/>
            <person name="Liimatainen K."/>
            <person name="Lipzen A."/>
            <person name="Lukacs Z."/>
            <person name="Mihaltcheva S."/>
            <person name="Morgado L.N."/>
            <person name="Niskanen T."/>
            <person name="Noordeloos M.E."/>
            <person name="Ohm R.A."/>
            <person name="Ortiz-Santana B."/>
            <person name="Ovrebo C."/>
            <person name="Racz N."/>
            <person name="Riley R."/>
            <person name="Savchenko A."/>
            <person name="Shiryaev A."/>
            <person name="Soop K."/>
            <person name="Spirin V."/>
            <person name="Szebenyi C."/>
            <person name="Tomsovsky M."/>
            <person name="Tulloss R.E."/>
            <person name="Uehling J."/>
            <person name="Grigoriev I.V."/>
            <person name="Vagvolgyi C."/>
            <person name="Papp T."/>
            <person name="Martin F.M."/>
            <person name="Miettinen O."/>
            <person name="Hibbett D.S."/>
            <person name="Nagy L.G."/>
        </authorList>
    </citation>
    <scope>NUCLEOTIDE SEQUENCE [LARGE SCALE GENOMIC DNA]</scope>
    <source>
        <strain evidence="3 4">CBS 962.96</strain>
    </source>
</reference>
<dbReference type="SMART" id="SM01140">
    <property type="entry name" value="Drf_GBD"/>
    <property type="match status" value="1"/>
</dbReference>
<feature type="compositionally biased region" description="Low complexity" evidence="1">
    <location>
        <begin position="589"/>
        <end position="620"/>
    </location>
</feature>
<evidence type="ECO:0000259" key="2">
    <source>
        <dbReference type="SMART" id="SM01140"/>
    </source>
</evidence>
<evidence type="ECO:0000313" key="3">
    <source>
        <dbReference type="EMBL" id="THV07256.1"/>
    </source>
</evidence>
<feature type="region of interest" description="Disordered" evidence="1">
    <location>
        <begin position="583"/>
        <end position="645"/>
    </location>
</feature>
<dbReference type="GO" id="GO:0003779">
    <property type="term" value="F:actin binding"/>
    <property type="evidence" value="ECO:0007669"/>
    <property type="project" value="InterPro"/>
</dbReference>
<feature type="compositionally biased region" description="Low complexity" evidence="1">
    <location>
        <begin position="161"/>
        <end position="171"/>
    </location>
</feature>
<dbReference type="Proteomes" id="UP000297245">
    <property type="component" value="Unassembled WGS sequence"/>
</dbReference>
<dbReference type="InterPro" id="IPR010473">
    <property type="entry name" value="GTPase-bd"/>
</dbReference>
<feature type="compositionally biased region" description="Basic and acidic residues" evidence="1">
    <location>
        <begin position="636"/>
        <end position="645"/>
    </location>
</feature>
<name>A0A4V4HIN1_DENBC</name>
<dbReference type="EMBL" id="ML179038">
    <property type="protein sequence ID" value="THV07256.1"/>
    <property type="molecule type" value="Genomic_DNA"/>
</dbReference>
<feature type="domain" description="Formin GTPase-binding" evidence="2">
    <location>
        <begin position="54"/>
        <end position="352"/>
    </location>
</feature>
<dbReference type="Pfam" id="PF06371">
    <property type="entry name" value="Drf_GBD"/>
    <property type="match status" value="1"/>
</dbReference>
<dbReference type="GO" id="GO:0030036">
    <property type="term" value="P:actin cytoskeleton organization"/>
    <property type="evidence" value="ECO:0007669"/>
    <property type="project" value="InterPro"/>
</dbReference>
<organism evidence="3 4">
    <name type="scientific">Dendrothele bispora (strain CBS 962.96)</name>
    <dbReference type="NCBI Taxonomy" id="1314807"/>
    <lineage>
        <taxon>Eukaryota</taxon>
        <taxon>Fungi</taxon>
        <taxon>Dikarya</taxon>
        <taxon>Basidiomycota</taxon>
        <taxon>Agaricomycotina</taxon>
        <taxon>Agaricomycetes</taxon>
        <taxon>Agaricomycetidae</taxon>
        <taxon>Agaricales</taxon>
        <taxon>Agaricales incertae sedis</taxon>
        <taxon>Dendrothele</taxon>
    </lineage>
</organism>
<evidence type="ECO:0000313" key="4">
    <source>
        <dbReference type="Proteomes" id="UP000297245"/>
    </source>
</evidence>
<accession>A0A4V4HIN1</accession>
<dbReference type="InterPro" id="IPR016024">
    <property type="entry name" value="ARM-type_fold"/>
</dbReference>
<keyword evidence="4" id="KW-1185">Reference proteome</keyword>
<dbReference type="GO" id="GO:0031267">
    <property type="term" value="F:small GTPase binding"/>
    <property type="evidence" value="ECO:0007669"/>
    <property type="project" value="InterPro"/>
</dbReference>
<evidence type="ECO:0000256" key="1">
    <source>
        <dbReference type="SAM" id="MobiDB-lite"/>
    </source>
</evidence>
<feature type="region of interest" description="Disordered" evidence="1">
    <location>
        <begin position="21"/>
        <end position="65"/>
    </location>
</feature>
<sequence>MFKNILPSKRIASSDFTMVTPLVETGKENQPGPQPEATRKPGLAPSKGFKKRTDVKGRDLGGDTAGMNQAFDQLLDELQIPSTLRPKLAGMDNSVKAAMLKSSQGMTLNLKSSNSPPSTPRTSALRRTRSIESLDSPRAFKNSIDSDLLPPRPPFVAEQVSSQQSSSTTSSPRKASHSRGISLGSGFMSRSQVNLNASSSVLDLTALGKSGKEKGASVPRNLSPQNFVSILQGASSTELDIENVKKLRLMLRNESANWTQDFLRLGGYSALLTRLNEILEVEWREEQHDDQVLHELLRCFKALSTSSIGCFALRSSSPTPFAQLITLLYSDKKPGDVATRQLIVELFAMLFDLYPSSSLPSVGASPRSEGMRSRREIWETSSSSPTTSNLITLPAPHKSLFSFIRSLLLTPAPPPSEAPSAPVSPHEFIENLHTPRVYKTYLQELSDVCRDYFWVFCHPNNTIWILSETDEGRVEKPRAPGGMTGGVEFEAMNYFTTHLRFINSVAKAAEELNLSRDNELSAHRFHSDLFLSGFERLILISRKASTTYYPTLHLELARYIVFAGRAGFELPWTLSRLMGPPPAALCKTPNSGPGSRSGTPSGRSAPGSPSRRAAGAGSRPPAGPLVLSLPPQTPPRRSESRMNVN</sequence>
<feature type="region of interest" description="Disordered" evidence="1">
    <location>
        <begin position="106"/>
        <end position="183"/>
    </location>
</feature>
<proteinExistence type="predicted"/>
<protein>
    <recommendedName>
        <fullName evidence="2">Formin GTPase-binding domain-containing protein</fullName>
    </recommendedName>
</protein>
<feature type="compositionally biased region" description="Basic and acidic residues" evidence="1">
    <location>
        <begin position="51"/>
        <end position="61"/>
    </location>
</feature>
<dbReference type="InterPro" id="IPR011989">
    <property type="entry name" value="ARM-like"/>
</dbReference>